<dbReference type="PROSITE" id="PS50089">
    <property type="entry name" value="ZF_RING_2"/>
    <property type="match status" value="1"/>
</dbReference>
<dbReference type="PANTHER" id="PTHR12603">
    <property type="entry name" value="CCR4-NOT TRANSCRIPTION COMPLEX RELATED"/>
    <property type="match status" value="1"/>
</dbReference>
<keyword evidence="5" id="KW-1185">Reference proteome</keyword>
<keyword evidence="1" id="KW-0862">Zinc</keyword>
<feature type="compositionally biased region" description="Basic residues" evidence="2">
    <location>
        <begin position="273"/>
        <end position="282"/>
    </location>
</feature>
<feature type="region of interest" description="Disordered" evidence="2">
    <location>
        <begin position="343"/>
        <end position="398"/>
    </location>
</feature>
<dbReference type="Gene3D" id="3.30.40.10">
    <property type="entry name" value="Zinc/RING finger domain, C3HC4 (zinc finger)"/>
    <property type="match status" value="1"/>
</dbReference>
<protein>
    <submittedName>
        <fullName evidence="4">G13346 protein</fullName>
    </submittedName>
</protein>
<evidence type="ECO:0000256" key="2">
    <source>
        <dbReference type="SAM" id="MobiDB-lite"/>
    </source>
</evidence>
<feature type="compositionally biased region" description="Low complexity" evidence="2">
    <location>
        <begin position="166"/>
        <end position="179"/>
    </location>
</feature>
<feature type="compositionally biased region" description="Pro residues" evidence="2">
    <location>
        <begin position="138"/>
        <end position="147"/>
    </location>
</feature>
<feature type="region of interest" description="Disordered" evidence="2">
    <location>
        <begin position="80"/>
        <end position="290"/>
    </location>
</feature>
<accession>A0ABP1GCJ1</accession>
<dbReference type="EMBL" id="CAXHTA020000021">
    <property type="protein sequence ID" value="CAL5229921.1"/>
    <property type="molecule type" value="Genomic_DNA"/>
</dbReference>
<feature type="compositionally biased region" description="Polar residues" evidence="2">
    <location>
        <begin position="220"/>
        <end position="229"/>
    </location>
</feature>
<name>A0ABP1GCJ1_9CHLO</name>
<keyword evidence="1" id="KW-0479">Metal-binding</keyword>
<gene>
    <name evidence="4" type="primary">g13346</name>
    <name evidence="4" type="ORF">VP750_LOCUS11827</name>
</gene>
<dbReference type="InterPro" id="IPR001841">
    <property type="entry name" value="Znf_RING"/>
</dbReference>
<dbReference type="PANTHER" id="PTHR12603:SF0">
    <property type="entry name" value="CCR4-NOT TRANSCRIPTION COMPLEX SUBUNIT 4"/>
    <property type="match status" value="1"/>
</dbReference>
<feature type="compositionally biased region" description="Low complexity" evidence="2">
    <location>
        <begin position="125"/>
        <end position="137"/>
    </location>
</feature>
<organism evidence="4 5">
    <name type="scientific">Coccomyxa viridis</name>
    <dbReference type="NCBI Taxonomy" id="1274662"/>
    <lineage>
        <taxon>Eukaryota</taxon>
        <taxon>Viridiplantae</taxon>
        <taxon>Chlorophyta</taxon>
        <taxon>core chlorophytes</taxon>
        <taxon>Trebouxiophyceae</taxon>
        <taxon>Trebouxiophyceae incertae sedis</taxon>
        <taxon>Coccomyxaceae</taxon>
        <taxon>Coccomyxa</taxon>
    </lineage>
</organism>
<feature type="domain" description="RING-type" evidence="3">
    <location>
        <begin position="28"/>
        <end position="71"/>
    </location>
</feature>
<dbReference type="Proteomes" id="UP001497392">
    <property type="component" value="Unassembled WGS sequence"/>
</dbReference>
<comment type="caution">
    <text evidence="4">The sequence shown here is derived from an EMBL/GenBank/DDBJ whole genome shotgun (WGS) entry which is preliminary data.</text>
</comment>
<feature type="compositionally biased region" description="Polar residues" evidence="2">
    <location>
        <begin position="91"/>
        <end position="101"/>
    </location>
</feature>
<keyword evidence="1" id="KW-0863">Zinc-finger</keyword>
<feature type="compositionally biased region" description="Low complexity" evidence="2">
    <location>
        <begin position="252"/>
        <end position="266"/>
    </location>
</feature>
<feature type="compositionally biased region" description="Polar residues" evidence="2">
    <location>
        <begin position="343"/>
        <end position="359"/>
    </location>
</feature>
<proteinExistence type="predicted"/>
<dbReference type="SUPFAM" id="SSF57850">
    <property type="entry name" value="RING/U-box"/>
    <property type="match status" value="1"/>
</dbReference>
<sequence length="398" mass="41881">MARGGKHGAKVAPGPNVQAQRQAEERTCPLCIEPLDATEQHFFPCACGYQLCLFCYDRIKTECGNLCPGCRTEYGSEKEVLRKSDSRQHRNSQTSISSTEHSPQKHSPNHHRLSSPGAKAAHPSPGGRARAVAAHPVVIPPPPPPARPQQQWPQGSHPEASESLHASPGSSAPSPSAQAARKDPHRQSATAAIPVPPRRRSQPVQPQPEAKPSMPLQPALDSSGSSSRLEQAGSGGSARMEQGSTGQLNGHAQPQPWPAAASQSTAGAPSFRSWRHQKKRRGAAPPDPEGAMLALSMHQAVKQGQVSSAQGAARLLAFLQQREAEQQMLSEACSSGVVGEMQTGQASQRPWEAQPSSSIWGAELAAAAPGSNALWSQHSGGSSPWPPWAAPGATTGPA</sequence>
<dbReference type="Pfam" id="PF14570">
    <property type="entry name" value="zf-RING_4"/>
    <property type="match status" value="1"/>
</dbReference>
<evidence type="ECO:0000256" key="1">
    <source>
        <dbReference type="PROSITE-ProRule" id="PRU00175"/>
    </source>
</evidence>
<evidence type="ECO:0000313" key="4">
    <source>
        <dbReference type="EMBL" id="CAL5229921.1"/>
    </source>
</evidence>
<dbReference type="InterPro" id="IPR013083">
    <property type="entry name" value="Znf_RING/FYVE/PHD"/>
</dbReference>
<dbReference type="InterPro" id="IPR039780">
    <property type="entry name" value="Mot2"/>
</dbReference>
<evidence type="ECO:0000259" key="3">
    <source>
        <dbReference type="PROSITE" id="PS50089"/>
    </source>
</evidence>
<dbReference type="InterPro" id="IPR039515">
    <property type="entry name" value="NOT4_mRING-HC-C4C4"/>
</dbReference>
<reference evidence="4 5" key="1">
    <citation type="submission" date="2024-06" db="EMBL/GenBank/DDBJ databases">
        <authorList>
            <person name="Kraege A."/>
            <person name="Thomma B."/>
        </authorList>
    </citation>
    <scope>NUCLEOTIDE SEQUENCE [LARGE SCALE GENOMIC DNA]</scope>
</reference>
<evidence type="ECO:0000313" key="5">
    <source>
        <dbReference type="Proteomes" id="UP001497392"/>
    </source>
</evidence>
<dbReference type="CDD" id="cd16618">
    <property type="entry name" value="mRING-HC-C4C4_CNOT4"/>
    <property type="match status" value="1"/>
</dbReference>